<dbReference type="STRING" id="1855823.MCCS_04100"/>
<feature type="domain" description="TipAS antibiotic-recognition" evidence="1">
    <location>
        <begin position="22"/>
        <end position="137"/>
    </location>
</feature>
<dbReference type="InterPro" id="IPR012925">
    <property type="entry name" value="TipAS_dom"/>
</dbReference>
<dbReference type="SUPFAM" id="SSF89082">
    <property type="entry name" value="Antibiotic binding domain of TipA-like multidrug resistance regulators"/>
    <property type="match status" value="1"/>
</dbReference>
<dbReference type="KEGG" id="mcak:MCCS_04100"/>
<organism evidence="2 3">
    <name type="scientific">Macrococcoides canis</name>
    <dbReference type="NCBI Taxonomy" id="1855823"/>
    <lineage>
        <taxon>Bacteria</taxon>
        <taxon>Bacillati</taxon>
        <taxon>Bacillota</taxon>
        <taxon>Bacilli</taxon>
        <taxon>Bacillales</taxon>
        <taxon>Staphylococcaceae</taxon>
        <taxon>Macrococcoides</taxon>
    </lineage>
</organism>
<dbReference type="Pfam" id="PF07739">
    <property type="entry name" value="TipAS"/>
    <property type="match status" value="1"/>
</dbReference>
<dbReference type="Proteomes" id="UP000194154">
    <property type="component" value="Chromosome"/>
</dbReference>
<dbReference type="AlphaFoldDB" id="A0A1W7A9K0"/>
<accession>A0A1W7A9K0</accession>
<reference evidence="2 3" key="1">
    <citation type="journal article" date="2017" name="Int. J. Syst. Evol. Microbiol.">
        <title>Macrococcus canis sp. nov., a skin bacterium associated with infections in dogs.</title>
        <authorList>
            <person name="Gobeli Brawand S."/>
            <person name="Cotting K."/>
            <person name="Gomez-Sanz E."/>
            <person name="Collaud A."/>
            <person name="Thomann A."/>
            <person name="Brodard I."/>
            <person name="Rodriguez-Campos S."/>
            <person name="Strauss C."/>
            <person name="Perreten V."/>
        </authorList>
    </citation>
    <scope>NUCLEOTIDE SEQUENCE [LARGE SCALE GENOMIC DNA]</scope>
    <source>
        <strain evidence="2 3">KM45013</strain>
    </source>
</reference>
<protein>
    <submittedName>
        <fullName evidence="2">TipAS antibiotic-recognition domain protein</fullName>
    </submittedName>
</protein>
<dbReference type="InterPro" id="IPR036244">
    <property type="entry name" value="TipA-like_antibiotic-bd"/>
</dbReference>
<evidence type="ECO:0000313" key="2">
    <source>
        <dbReference type="EMBL" id="ARQ06076.1"/>
    </source>
</evidence>
<proteinExistence type="predicted"/>
<name>A0A1W7A9K0_9STAP</name>
<dbReference type="OrthoDB" id="9814833at2"/>
<keyword evidence="3" id="KW-1185">Reference proteome</keyword>
<dbReference type="EMBL" id="CP021059">
    <property type="protein sequence ID" value="ARQ06076.1"/>
    <property type="molecule type" value="Genomic_DNA"/>
</dbReference>
<dbReference type="Gene3D" id="1.10.490.50">
    <property type="entry name" value="Antibiotic binding domain of TipA-like multidrug resistance regulators"/>
    <property type="match status" value="1"/>
</dbReference>
<dbReference type="GeneID" id="35294558"/>
<sequence length="139" mass="16739">MTEQQKFEAFKEEKLKDNEALYGDELREKYDEDTLSKSHAHYRHLPQESFDKAEDAERKMFELLKIMINEDLDVSDSIGKEIFEYHKMWLEIMSGMYSAEYHRNLASLYVQDERFAQYYNERVEGSCERLSEAILHYTK</sequence>
<dbReference type="RefSeq" id="WP_086041767.1">
    <property type="nucleotide sequence ID" value="NZ_CBCRZA010000003.1"/>
</dbReference>
<gene>
    <name evidence="2" type="ORF">MCCS_04100</name>
</gene>
<evidence type="ECO:0000313" key="3">
    <source>
        <dbReference type="Proteomes" id="UP000194154"/>
    </source>
</evidence>
<evidence type="ECO:0000259" key="1">
    <source>
        <dbReference type="Pfam" id="PF07739"/>
    </source>
</evidence>